<keyword evidence="3" id="KW-1185">Reference proteome</keyword>
<dbReference type="InterPro" id="IPR000084">
    <property type="entry name" value="PE-PGRS_N"/>
</dbReference>
<feature type="non-terminal residue" evidence="2">
    <location>
        <position position="160"/>
    </location>
</feature>
<dbReference type="RefSeq" id="WP_157900923.1">
    <property type="nucleotide sequence ID" value="NZ_LT717700.1"/>
</dbReference>
<accession>A0A2U3N9H9</accession>
<dbReference type="InterPro" id="IPR038332">
    <property type="entry name" value="PPE_sf"/>
</dbReference>
<dbReference type="OrthoDB" id="4747691at2"/>
<dbReference type="Proteomes" id="UP000241595">
    <property type="component" value="Unassembled WGS sequence"/>
</dbReference>
<reference evidence="2 3" key="1">
    <citation type="submission" date="2017-01" db="EMBL/GenBank/DDBJ databases">
        <authorList>
            <consortium name="Urmite Genomes"/>
        </authorList>
    </citation>
    <scope>NUCLEOTIDE SEQUENCE [LARGE SCALE GENOMIC DNA]</scope>
    <source>
        <strain evidence="2 3">AB308</strain>
    </source>
</reference>
<evidence type="ECO:0000259" key="1">
    <source>
        <dbReference type="Pfam" id="PF00934"/>
    </source>
</evidence>
<gene>
    <name evidence="2" type="ORF">MTAB308_1579</name>
</gene>
<organism evidence="2 3">
    <name type="scientific">Mycobacterium terramassiliense</name>
    <dbReference type="NCBI Taxonomy" id="1841859"/>
    <lineage>
        <taxon>Bacteria</taxon>
        <taxon>Bacillati</taxon>
        <taxon>Actinomycetota</taxon>
        <taxon>Actinomycetes</taxon>
        <taxon>Mycobacteriales</taxon>
        <taxon>Mycobacteriaceae</taxon>
        <taxon>Mycobacterium</taxon>
    </lineage>
</organism>
<sequence>MSFVVVAPEFMAAAAGDLANIGSALTAAQSAAAASTTGITAAAADEVSSAIALLFNVHALDFQALGNQAAAFHSEFVSLLNGGAATYLSTETAAAVAAAPTAVLNQINAPFVQWTGRPLIGNGANGAPGTGAPGGAGGWLIGDGGAGGSGAPGQDGGVGG</sequence>
<dbReference type="SUPFAM" id="SSF140459">
    <property type="entry name" value="PE/PPE dimer-like"/>
    <property type="match status" value="1"/>
</dbReference>
<name>A0A2U3N9H9_9MYCO</name>
<proteinExistence type="predicted"/>
<evidence type="ECO:0000313" key="3">
    <source>
        <dbReference type="Proteomes" id="UP000241595"/>
    </source>
</evidence>
<dbReference type="AlphaFoldDB" id="A0A2U3N9H9"/>
<evidence type="ECO:0000313" key="2">
    <source>
        <dbReference type="EMBL" id="SPM28094.1"/>
    </source>
</evidence>
<dbReference type="Pfam" id="PF00934">
    <property type="entry name" value="PE"/>
    <property type="match status" value="1"/>
</dbReference>
<dbReference type="Gene3D" id="1.10.287.850">
    <property type="entry name" value="HP0062-like domain"/>
    <property type="match status" value="1"/>
</dbReference>
<dbReference type="EMBL" id="FTRV01000011">
    <property type="protein sequence ID" value="SPM28094.1"/>
    <property type="molecule type" value="Genomic_DNA"/>
</dbReference>
<feature type="domain" description="PE" evidence="1">
    <location>
        <begin position="4"/>
        <end position="93"/>
    </location>
</feature>
<protein>
    <recommendedName>
        <fullName evidence="1">PE domain-containing protein</fullName>
    </recommendedName>
</protein>